<sequence>MVAANTKVIDIVTAKKDRNVTVTDLWFCYPLGWSVGGTVAIKSALRSAGTFLSRVRAFPPTPWPGKGPKSLISPCCRLAM</sequence>
<comment type="caution">
    <text evidence="1">The sequence shown here is derived from an EMBL/GenBank/DDBJ whole genome shotgun (WGS) entry which is preliminary data.</text>
</comment>
<gene>
    <name evidence="1" type="ORF">PoB_005835500</name>
</gene>
<evidence type="ECO:0000313" key="2">
    <source>
        <dbReference type="Proteomes" id="UP000735302"/>
    </source>
</evidence>
<name>A0AAV4CJ50_9GAST</name>
<organism evidence="1 2">
    <name type="scientific">Plakobranchus ocellatus</name>
    <dbReference type="NCBI Taxonomy" id="259542"/>
    <lineage>
        <taxon>Eukaryota</taxon>
        <taxon>Metazoa</taxon>
        <taxon>Spiralia</taxon>
        <taxon>Lophotrochozoa</taxon>
        <taxon>Mollusca</taxon>
        <taxon>Gastropoda</taxon>
        <taxon>Heterobranchia</taxon>
        <taxon>Euthyneura</taxon>
        <taxon>Panpulmonata</taxon>
        <taxon>Sacoglossa</taxon>
        <taxon>Placobranchoidea</taxon>
        <taxon>Plakobranchidae</taxon>
        <taxon>Plakobranchus</taxon>
    </lineage>
</organism>
<dbReference type="Proteomes" id="UP000735302">
    <property type="component" value="Unassembled WGS sequence"/>
</dbReference>
<protein>
    <submittedName>
        <fullName evidence="1">Uncharacterized protein</fullName>
    </submittedName>
</protein>
<proteinExistence type="predicted"/>
<accession>A0AAV4CJ50</accession>
<keyword evidence="2" id="KW-1185">Reference proteome</keyword>
<reference evidence="1 2" key="1">
    <citation type="journal article" date="2021" name="Elife">
        <title>Chloroplast acquisition without the gene transfer in kleptoplastic sea slugs, Plakobranchus ocellatus.</title>
        <authorList>
            <person name="Maeda T."/>
            <person name="Takahashi S."/>
            <person name="Yoshida T."/>
            <person name="Shimamura S."/>
            <person name="Takaki Y."/>
            <person name="Nagai Y."/>
            <person name="Toyoda A."/>
            <person name="Suzuki Y."/>
            <person name="Arimoto A."/>
            <person name="Ishii H."/>
            <person name="Satoh N."/>
            <person name="Nishiyama T."/>
            <person name="Hasebe M."/>
            <person name="Maruyama T."/>
            <person name="Minagawa J."/>
            <person name="Obokata J."/>
            <person name="Shigenobu S."/>
        </authorList>
    </citation>
    <scope>NUCLEOTIDE SEQUENCE [LARGE SCALE GENOMIC DNA]</scope>
</reference>
<dbReference type="EMBL" id="BLXT01006466">
    <property type="protein sequence ID" value="GFO31850.1"/>
    <property type="molecule type" value="Genomic_DNA"/>
</dbReference>
<evidence type="ECO:0000313" key="1">
    <source>
        <dbReference type="EMBL" id="GFO31850.1"/>
    </source>
</evidence>
<dbReference type="AlphaFoldDB" id="A0AAV4CJ50"/>